<organism evidence="2 3">
    <name type="scientific">Collybiopsis luxurians FD-317 M1</name>
    <dbReference type="NCBI Taxonomy" id="944289"/>
    <lineage>
        <taxon>Eukaryota</taxon>
        <taxon>Fungi</taxon>
        <taxon>Dikarya</taxon>
        <taxon>Basidiomycota</taxon>
        <taxon>Agaricomycotina</taxon>
        <taxon>Agaricomycetes</taxon>
        <taxon>Agaricomycetidae</taxon>
        <taxon>Agaricales</taxon>
        <taxon>Marasmiineae</taxon>
        <taxon>Omphalotaceae</taxon>
        <taxon>Collybiopsis</taxon>
        <taxon>Collybiopsis luxurians</taxon>
    </lineage>
</organism>
<sequence length="380" mass="42425">MSVCLSLLSFWSLTALCLSNTIPPDPFLSFLTFPDLCTLVATSSTCRAHVNAFRLHDFRPDNTLRPFFALSDIPSFMDLLSLTGCIIAGSVAFKFFSCESYESDLDLFCSVLWCGSMGSWLLAHGFVFCPTTGQYDTFYSDFTRVATASPSPLTDSSSSDYDSAGIVELWCFSASNGTRPIQLVGTVYSPVTSLLSFHSTCVLNFFNHHSAYHKSTCERNRHNQANWSSERHLASSALRKFIDRHCPSIAKAALHAFKLRSRPQQALHNVLTIYVSDRRGLFPGSRVHREMVFYALDTKVLEIGNMGPVRELLQDEAICINMVARKKGLKGAVFVLVICGDLQISIILPIDFDYEVQDTLDAGEEWKIRLLTYLNKGIIV</sequence>
<keyword evidence="3" id="KW-1185">Reference proteome</keyword>
<feature type="signal peptide" evidence="1">
    <location>
        <begin position="1"/>
        <end position="19"/>
    </location>
</feature>
<gene>
    <name evidence="2" type="ORF">GYMLUDRAFT_251484</name>
</gene>
<evidence type="ECO:0000313" key="3">
    <source>
        <dbReference type="Proteomes" id="UP000053593"/>
    </source>
</evidence>
<dbReference type="EMBL" id="KN834848">
    <property type="protein sequence ID" value="KIK52132.1"/>
    <property type="molecule type" value="Genomic_DNA"/>
</dbReference>
<keyword evidence="1" id="KW-0732">Signal</keyword>
<proteinExistence type="predicted"/>
<evidence type="ECO:0000313" key="2">
    <source>
        <dbReference type="EMBL" id="KIK52132.1"/>
    </source>
</evidence>
<dbReference type="AlphaFoldDB" id="A0A0D0C2Q7"/>
<dbReference type="HOGENOM" id="CLU_727725_0_0_1"/>
<dbReference type="Proteomes" id="UP000053593">
    <property type="component" value="Unassembled WGS sequence"/>
</dbReference>
<feature type="chain" id="PRO_5002208454" evidence="1">
    <location>
        <begin position="20"/>
        <end position="380"/>
    </location>
</feature>
<protein>
    <submittedName>
        <fullName evidence="2">Uncharacterized protein</fullName>
    </submittedName>
</protein>
<evidence type="ECO:0000256" key="1">
    <source>
        <dbReference type="SAM" id="SignalP"/>
    </source>
</evidence>
<name>A0A0D0C2Q7_9AGAR</name>
<accession>A0A0D0C2Q7</accession>
<reference evidence="2 3" key="1">
    <citation type="submission" date="2014-04" db="EMBL/GenBank/DDBJ databases">
        <title>Evolutionary Origins and Diversification of the Mycorrhizal Mutualists.</title>
        <authorList>
            <consortium name="DOE Joint Genome Institute"/>
            <consortium name="Mycorrhizal Genomics Consortium"/>
            <person name="Kohler A."/>
            <person name="Kuo A."/>
            <person name="Nagy L.G."/>
            <person name="Floudas D."/>
            <person name="Copeland A."/>
            <person name="Barry K.W."/>
            <person name="Cichocki N."/>
            <person name="Veneault-Fourrey C."/>
            <person name="LaButti K."/>
            <person name="Lindquist E.A."/>
            <person name="Lipzen A."/>
            <person name="Lundell T."/>
            <person name="Morin E."/>
            <person name="Murat C."/>
            <person name="Riley R."/>
            <person name="Ohm R."/>
            <person name="Sun H."/>
            <person name="Tunlid A."/>
            <person name="Henrissat B."/>
            <person name="Grigoriev I.V."/>
            <person name="Hibbett D.S."/>
            <person name="Martin F."/>
        </authorList>
    </citation>
    <scope>NUCLEOTIDE SEQUENCE [LARGE SCALE GENOMIC DNA]</scope>
    <source>
        <strain evidence="2 3">FD-317 M1</strain>
    </source>
</reference>